<dbReference type="GO" id="GO:0003995">
    <property type="term" value="F:acyl-CoA dehydrogenase activity"/>
    <property type="evidence" value="ECO:0007669"/>
    <property type="project" value="InterPro"/>
</dbReference>
<proteinExistence type="inferred from homology"/>
<dbReference type="InterPro" id="IPR037069">
    <property type="entry name" value="AcylCoA_DH/ox_N_sf"/>
</dbReference>
<keyword evidence="4 6" id="KW-0274">FAD</keyword>
<evidence type="ECO:0000256" key="6">
    <source>
        <dbReference type="RuleBase" id="RU362125"/>
    </source>
</evidence>
<evidence type="ECO:0000313" key="11">
    <source>
        <dbReference type="Proteomes" id="UP000199473"/>
    </source>
</evidence>
<evidence type="ECO:0000259" key="7">
    <source>
        <dbReference type="Pfam" id="PF00441"/>
    </source>
</evidence>
<evidence type="ECO:0000256" key="2">
    <source>
        <dbReference type="ARBA" id="ARBA00009347"/>
    </source>
</evidence>
<dbReference type="PROSITE" id="PS00072">
    <property type="entry name" value="ACYL_COA_DH_1"/>
    <property type="match status" value="1"/>
</dbReference>
<keyword evidence="3 6" id="KW-0285">Flavoprotein</keyword>
<dbReference type="SUPFAM" id="SSF56645">
    <property type="entry name" value="Acyl-CoA dehydrogenase NM domain-like"/>
    <property type="match status" value="1"/>
</dbReference>
<evidence type="ECO:0000259" key="9">
    <source>
        <dbReference type="Pfam" id="PF02771"/>
    </source>
</evidence>
<dbReference type="InterPro" id="IPR046373">
    <property type="entry name" value="Acyl-CoA_Oxase/DH_mid-dom_sf"/>
</dbReference>
<keyword evidence="11" id="KW-1185">Reference proteome</keyword>
<dbReference type="InterPro" id="IPR006091">
    <property type="entry name" value="Acyl-CoA_Oxase/DH_mid-dom"/>
</dbReference>
<sequence length="386" mass="41289">MPQVPMMRTELSPELAELRGPIRRFVTDQLEPLAARIDAEGEIPDAAWDLMRGQGWLGMLLAEADGGGGADLPTYCLVMEEVARSHRCFTLLLDATSGLTPIAIARHGTAAQKDRWLKGLATGRLRAAFGLTEPGAGSDAAAITTRATKVEGGWKIEGRKQWISGGHAADVVMVMAVTDPAQRARGGIGAFLVPRGTPGFDVTRIDTTIGSEAIKLGELTFTDCVVPDEALLGDPGQGFAIAMGSLSNGRLGVSAACIGAADRLLEMSIEHAKQRSTFGQRLADRQAIQWMLADSHAEIEVSRAFLYETLRKAAAGEDLGNFAAICKLACSEMVGRVADRAVQIHGGAGLMRGVPVERFYRDVRHYRVGEGASEVLRMVIARELVK</sequence>
<evidence type="ECO:0000256" key="4">
    <source>
        <dbReference type="ARBA" id="ARBA00022827"/>
    </source>
</evidence>
<feature type="domain" description="Acyl-CoA dehydrogenase/oxidase N-terminal" evidence="9">
    <location>
        <begin position="13"/>
        <end position="123"/>
    </location>
</feature>
<evidence type="ECO:0000256" key="5">
    <source>
        <dbReference type="ARBA" id="ARBA00023002"/>
    </source>
</evidence>
<dbReference type="Gene3D" id="1.20.140.10">
    <property type="entry name" value="Butyryl-CoA Dehydrogenase, subunit A, domain 3"/>
    <property type="match status" value="1"/>
</dbReference>
<dbReference type="PANTHER" id="PTHR43884:SF40">
    <property type="entry name" value="ACYL-COA DEHYDROGENASE"/>
    <property type="match status" value="1"/>
</dbReference>
<name>A0A1I4F4C5_9PROT</name>
<dbReference type="Pfam" id="PF02770">
    <property type="entry name" value="Acyl-CoA_dh_M"/>
    <property type="match status" value="1"/>
</dbReference>
<dbReference type="InterPro" id="IPR009100">
    <property type="entry name" value="AcylCoA_DH/oxidase_NM_dom_sf"/>
</dbReference>
<dbReference type="SUPFAM" id="SSF47203">
    <property type="entry name" value="Acyl-CoA dehydrogenase C-terminal domain-like"/>
    <property type="match status" value="1"/>
</dbReference>
<feature type="domain" description="Acyl-CoA dehydrogenase/oxidase C-terminal" evidence="7">
    <location>
        <begin position="236"/>
        <end position="384"/>
    </location>
</feature>
<dbReference type="InterPro" id="IPR013786">
    <property type="entry name" value="AcylCoA_DH/ox_N"/>
</dbReference>
<dbReference type="Pfam" id="PF00441">
    <property type="entry name" value="Acyl-CoA_dh_1"/>
    <property type="match status" value="1"/>
</dbReference>
<dbReference type="Gene3D" id="1.10.540.10">
    <property type="entry name" value="Acyl-CoA dehydrogenase/oxidase, N-terminal domain"/>
    <property type="match status" value="1"/>
</dbReference>
<accession>A0A1I4F4C5</accession>
<evidence type="ECO:0000256" key="1">
    <source>
        <dbReference type="ARBA" id="ARBA00001974"/>
    </source>
</evidence>
<keyword evidence="5 6" id="KW-0560">Oxidoreductase</keyword>
<feature type="domain" description="Acyl-CoA oxidase/dehydrogenase middle" evidence="8">
    <location>
        <begin position="128"/>
        <end position="224"/>
    </location>
</feature>
<dbReference type="EMBL" id="FOSQ01000021">
    <property type="protein sequence ID" value="SFL11697.1"/>
    <property type="molecule type" value="Genomic_DNA"/>
</dbReference>
<dbReference type="Gene3D" id="2.40.110.10">
    <property type="entry name" value="Butyryl-CoA Dehydrogenase, subunit A, domain 2"/>
    <property type="match status" value="1"/>
</dbReference>
<dbReference type="InterPro" id="IPR009075">
    <property type="entry name" value="AcylCo_DH/oxidase_C"/>
</dbReference>
<dbReference type="Pfam" id="PF02771">
    <property type="entry name" value="Acyl-CoA_dh_N"/>
    <property type="match status" value="1"/>
</dbReference>
<protein>
    <submittedName>
        <fullName evidence="10">Acyl-CoA dehydrogenase</fullName>
    </submittedName>
</protein>
<dbReference type="InterPro" id="IPR036250">
    <property type="entry name" value="AcylCo_DH-like_C"/>
</dbReference>
<evidence type="ECO:0000259" key="8">
    <source>
        <dbReference type="Pfam" id="PF02770"/>
    </source>
</evidence>
<dbReference type="InterPro" id="IPR006089">
    <property type="entry name" value="Acyl-CoA_DH_CS"/>
</dbReference>
<dbReference type="FunFam" id="1.20.140.10:FF:000001">
    <property type="entry name" value="Acyl-CoA dehydrogenase"/>
    <property type="match status" value="1"/>
</dbReference>
<dbReference type="PIRSF" id="PIRSF016578">
    <property type="entry name" value="HsaA"/>
    <property type="match status" value="1"/>
</dbReference>
<dbReference type="FunFam" id="2.40.110.10:FF:000002">
    <property type="entry name" value="Acyl-CoA dehydrogenase fadE12"/>
    <property type="match status" value="1"/>
</dbReference>
<gene>
    <name evidence="10" type="ORF">SAMN02745775_12160</name>
</gene>
<dbReference type="PANTHER" id="PTHR43884">
    <property type="entry name" value="ACYL-COA DEHYDROGENASE"/>
    <property type="match status" value="1"/>
</dbReference>
<dbReference type="STRING" id="1123062.SAMN02745775_12160"/>
<dbReference type="Proteomes" id="UP000199473">
    <property type="component" value="Unassembled WGS sequence"/>
</dbReference>
<comment type="similarity">
    <text evidence="2 6">Belongs to the acyl-CoA dehydrogenase family.</text>
</comment>
<reference evidence="10 11" key="1">
    <citation type="submission" date="2016-10" db="EMBL/GenBank/DDBJ databases">
        <authorList>
            <person name="de Groot N.N."/>
        </authorList>
    </citation>
    <scope>NUCLEOTIDE SEQUENCE [LARGE SCALE GENOMIC DNA]</scope>
    <source>
        <strain evidence="10 11">DSM 19981</strain>
    </source>
</reference>
<dbReference type="GO" id="GO:0050660">
    <property type="term" value="F:flavin adenine dinucleotide binding"/>
    <property type="evidence" value="ECO:0007669"/>
    <property type="project" value="InterPro"/>
</dbReference>
<dbReference type="OrthoDB" id="5510711at2"/>
<evidence type="ECO:0000313" key="10">
    <source>
        <dbReference type="EMBL" id="SFL11697.1"/>
    </source>
</evidence>
<evidence type="ECO:0000256" key="3">
    <source>
        <dbReference type="ARBA" id="ARBA00022630"/>
    </source>
</evidence>
<comment type="cofactor">
    <cofactor evidence="1 6">
        <name>FAD</name>
        <dbReference type="ChEBI" id="CHEBI:57692"/>
    </cofactor>
</comment>
<dbReference type="AlphaFoldDB" id="A0A1I4F4C5"/>
<organism evidence="10 11">
    <name type="scientific">Falsiroseomonas stagni DSM 19981</name>
    <dbReference type="NCBI Taxonomy" id="1123062"/>
    <lineage>
        <taxon>Bacteria</taxon>
        <taxon>Pseudomonadati</taxon>
        <taxon>Pseudomonadota</taxon>
        <taxon>Alphaproteobacteria</taxon>
        <taxon>Acetobacterales</taxon>
        <taxon>Roseomonadaceae</taxon>
        <taxon>Falsiroseomonas</taxon>
    </lineage>
</organism>